<dbReference type="SUPFAM" id="SSF50249">
    <property type="entry name" value="Nucleic acid-binding proteins"/>
    <property type="match status" value="2"/>
</dbReference>
<dbReference type="InterPro" id="IPR027417">
    <property type="entry name" value="P-loop_NTPase"/>
</dbReference>
<dbReference type="InterPro" id="IPR012340">
    <property type="entry name" value="NA-bd_OB-fold"/>
</dbReference>
<feature type="domain" description="DNA helicase Pif1-like DEAD-box helicase" evidence="4">
    <location>
        <begin position="86"/>
        <end position="283"/>
    </location>
</feature>
<comment type="cofactor">
    <cofactor evidence="2">
        <name>Mg(2+)</name>
        <dbReference type="ChEBI" id="CHEBI:18420"/>
    </cofactor>
</comment>
<dbReference type="Gene3D" id="3.40.50.300">
    <property type="entry name" value="P-loop containing nucleotide triphosphate hydrolases"/>
    <property type="match status" value="1"/>
</dbReference>
<protein>
    <recommendedName>
        <fullName evidence="2">ATP-dependent DNA helicase</fullName>
        <ecNumber evidence="2">5.6.2.3</ecNumber>
    </recommendedName>
</protein>
<sequence length="734" mass="82650">MCDDISIKMINAFGLQDMSKYEDELKNSLLYELEKLFVASNSSLSKHHLPIPSKDVIDRLKNRSLREELNYDTESLKEQHSQLVAQLNREQKIVYDSVIKVVDHNKPGMFFVHRHGGTGKTFLWTTIIAKIRLENHIVLAVALSGIASLLLPGGRTAHSRFKIPISITDCSLCEIKKGTHLAQLISDAALIVWDEAPMNHKQCFETLDRSLRDVLKGSKPGFDDLPFGGKPILFGGDFRQILHIVPNGTKADIVEASLTSYYLWPSLTIFFLKENMRLSKTDKFRVIRNRTSSKIVPHDAMLELNKNTSIVPVEKPNQVIPMHWFNLIEFDNLDQRVDKDVHLTDVFGCLMALQPIENITVQNIRLEKKRDLQLQNTRGEQVTVTLWAETATNFQEDALKSLSPPVFIVLTSLKVKKYKGKPVLGTTGSTVCIFNPDIPLLSEYEQNTTNVDSEQKTIAELLLLDPTLNKNTSFMCQATIVDYDLTNGWWYKSCPYCHKSVRNTNGTFQCFEHGLLKKMPEPWFKMNFIVDDATNQLNFLVIGRTAEKLLGISCLSLVIEEGYDDSSVLPPQLQKLVHSTKKFLLRFGNQNNEFGNTDFVVHGIIEEQTSVEPKLSSIVPRTPAKNIGKQVIDATTPLPFTTLESQTQQIQSAATNKGVKRTLFVENEPSKAHSKHDEGSQPLSTNSTRISAEFSNLVVPKVEPADKSLISALRSRSQAKKIKDSIGDVHSPNK</sequence>
<feature type="region of interest" description="Disordered" evidence="3">
    <location>
        <begin position="714"/>
        <end position="734"/>
    </location>
</feature>
<keyword evidence="2" id="KW-0227">DNA damage</keyword>
<dbReference type="PANTHER" id="PTHR10492">
    <property type="match status" value="1"/>
</dbReference>
<feature type="compositionally biased region" description="Basic and acidic residues" evidence="3">
    <location>
        <begin position="668"/>
        <end position="679"/>
    </location>
</feature>
<dbReference type="InterPro" id="IPR047192">
    <property type="entry name" value="Euk_RPA1_DBD_C"/>
</dbReference>
<comment type="caution">
    <text evidence="6">The sequence shown here is derived from an EMBL/GenBank/DDBJ whole genome shotgun (WGS) entry which is preliminary data.</text>
</comment>
<feature type="domain" description="Replication protein A OB" evidence="5">
    <location>
        <begin position="342"/>
        <end position="431"/>
    </location>
</feature>
<dbReference type="EC" id="5.6.2.3" evidence="2"/>
<keyword evidence="2" id="KW-0378">Hydrolase</keyword>
<evidence type="ECO:0000259" key="4">
    <source>
        <dbReference type="Pfam" id="PF05970"/>
    </source>
</evidence>
<dbReference type="CDD" id="cd04481">
    <property type="entry name" value="RPA1_DBD_B_like"/>
    <property type="match status" value="1"/>
</dbReference>
<keyword evidence="2" id="KW-0547">Nucleotide-binding</keyword>
<dbReference type="SUPFAM" id="SSF52540">
    <property type="entry name" value="P-loop containing nucleoside triphosphate hydrolases"/>
    <property type="match status" value="1"/>
</dbReference>
<accession>A0A5N5HJ09</accession>
<dbReference type="GO" id="GO:0006281">
    <property type="term" value="P:DNA repair"/>
    <property type="evidence" value="ECO:0007669"/>
    <property type="project" value="UniProtKB-KW"/>
</dbReference>
<keyword evidence="2" id="KW-0347">Helicase</keyword>
<dbReference type="InterPro" id="IPR010285">
    <property type="entry name" value="DNA_helicase_pif1-like_DEAD"/>
</dbReference>
<dbReference type="GO" id="GO:0000723">
    <property type="term" value="P:telomere maintenance"/>
    <property type="evidence" value="ECO:0007669"/>
    <property type="project" value="InterPro"/>
</dbReference>
<evidence type="ECO:0000256" key="1">
    <source>
        <dbReference type="ARBA" id="ARBA00023125"/>
    </source>
</evidence>
<dbReference type="InterPro" id="IPR031657">
    <property type="entry name" value="REPA_OB_2"/>
</dbReference>
<dbReference type="OrthoDB" id="272985at2759"/>
<keyword evidence="2" id="KW-0067">ATP-binding</keyword>
<organism evidence="6 7">
    <name type="scientific">Pyrus ussuriensis x Pyrus communis</name>
    <dbReference type="NCBI Taxonomy" id="2448454"/>
    <lineage>
        <taxon>Eukaryota</taxon>
        <taxon>Viridiplantae</taxon>
        <taxon>Streptophyta</taxon>
        <taxon>Embryophyta</taxon>
        <taxon>Tracheophyta</taxon>
        <taxon>Spermatophyta</taxon>
        <taxon>Magnoliopsida</taxon>
        <taxon>eudicotyledons</taxon>
        <taxon>Gunneridae</taxon>
        <taxon>Pentapetalae</taxon>
        <taxon>rosids</taxon>
        <taxon>fabids</taxon>
        <taxon>Rosales</taxon>
        <taxon>Rosaceae</taxon>
        <taxon>Amygdaloideae</taxon>
        <taxon>Maleae</taxon>
        <taxon>Pyrus</taxon>
    </lineage>
</organism>
<evidence type="ECO:0000256" key="3">
    <source>
        <dbReference type="SAM" id="MobiDB-lite"/>
    </source>
</evidence>
<dbReference type="PANTHER" id="PTHR10492:SF90">
    <property type="entry name" value="ATP-DEPENDENT DNA HELICASE"/>
    <property type="match status" value="1"/>
</dbReference>
<dbReference type="GO" id="GO:0003677">
    <property type="term" value="F:DNA binding"/>
    <property type="evidence" value="ECO:0007669"/>
    <property type="project" value="UniProtKB-KW"/>
</dbReference>
<reference evidence="7" key="2">
    <citation type="submission" date="2019-10" db="EMBL/GenBank/DDBJ databases">
        <title>A de novo genome assembly of a pear dwarfing rootstock.</title>
        <authorList>
            <person name="Wang F."/>
            <person name="Wang J."/>
            <person name="Li S."/>
            <person name="Zhang Y."/>
            <person name="Fang M."/>
            <person name="Ma L."/>
            <person name="Zhao Y."/>
            <person name="Jiang S."/>
        </authorList>
    </citation>
    <scope>NUCLEOTIDE SEQUENCE [LARGE SCALE GENOMIC DNA]</scope>
</reference>
<evidence type="ECO:0000313" key="6">
    <source>
        <dbReference type="EMBL" id="KAB2623224.1"/>
    </source>
</evidence>
<comment type="catalytic activity">
    <reaction evidence="2">
        <text>ATP + H2O = ADP + phosphate + H(+)</text>
        <dbReference type="Rhea" id="RHEA:13065"/>
        <dbReference type="ChEBI" id="CHEBI:15377"/>
        <dbReference type="ChEBI" id="CHEBI:15378"/>
        <dbReference type="ChEBI" id="CHEBI:30616"/>
        <dbReference type="ChEBI" id="CHEBI:43474"/>
        <dbReference type="ChEBI" id="CHEBI:456216"/>
        <dbReference type="EC" id="5.6.2.3"/>
    </reaction>
</comment>
<comment type="similarity">
    <text evidence="2">Belongs to the helicase family.</text>
</comment>
<dbReference type="Pfam" id="PF05970">
    <property type="entry name" value="PIF1"/>
    <property type="match status" value="1"/>
</dbReference>
<dbReference type="Pfam" id="PF16900">
    <property type="entry name" value="REPA_OB_2"/>
    <property type="match status" value="1"/>
</dbReference>
<keyword evidence="2" id="KW-0233">DNA recombination</keyword>
<dbReference type="EMBL" id="SMOL01000231">
    <property type="protein sequence ID" value="KAB2623224.1"/>
    <property type="molecule type" value="Genomic_DNA"/>
</dbReference>
<feature type="region of interest" description="Disordered" evidence="3">
    <location>
        <begin position="667"/>
        <end position="689"/>
    </location>
</feature>
<dbReference type="GO" id="GO:0006310">
    <property type="term" value="P:DNA recombination"/>
    <property type="evidence" value="ECO:0007669"/>
    <property type="project" value="UniProtKB-KW"/>
</dbReference>
<proteinExistence type="inferred from homology"/>
<dbReference type="GO" id="GO:0016887">
    <property type="term" value="F:ATP hydrolysis activity"/>
    <property type="evidence" value="ECO:0007669"/>
    <property type="project" value="RHEA"/>
</dbReference>
<reference evidence="6 7" key="3">
    <citation type="submission" date="2019-11" db="EMBL/GenBank/DDBJ databases">
        <title>A de novo genome assembly of a pear dwarfing rootstock.</title>
        <authorList>
            <person name="Wang F."/>
            <person name="Wang J."/>
            <person name="Li S."/>
            <person name="Zhang Y."/>
            <person name="Fang M."/>
            <person name="Ma L."/>
            <person name="Zhao Y."/>
            <person name="Jiang S."/>
        </authorList>
    </citation>
    <scope>NUCLEOTIDE SEQUENCE [LARGE SCALE GENOMIC DNA]</scope>
    <source>
        <strain evidence="6">S2</strain>
        <tissue evidence="6">Leaf</tissue>
    </source>
</reference>
<keyword evidence="7" id="KW-1185">Reference proteome</keyword>
<dbReference type="Gene3D" id="2.40.50.140">
    <property type="entry name" value="Nucleic acid-binding proteins"/>
    <property type="match status" value="2"/>
</dbReference>
<keyword evidence="1" id="KW-0238">DNA-binding</keyword>
<reference evidence="6 7" key="1">
    <citation type="submission" date="2019-09" db="EMBL/GenBank/DDBJ databases">
        <authorList>
            <person name="Ou C."/>
        </authorList>
    </citation>
    <scope>NUCLEOTIDE SEQUENCE [LARGE SCALE GENOMIC DNA]</scope>
    <source>
        <strain evidence="6">S2</strain>
        <tissue evidence="6">Leaf</tissue>
    </source>
</reference>
<dbReference type="Proteomes" id="UP000327157">
    <property type="component" value="Chromosome 4"/>
</dbReference>
<keyword evidence="2" id="KW-0234">DNA repair</keyword>
<gene>
    <name evidence="6" type="ORF">D8674_025406</name>
</gene>
<dbReference type="GO" id="GO:0043139">
    <property type="term" value="F:5'-3' DNA helicase activity"/>
    <property type="evidence" value="ECO:0007669"/>
    <property type="project" value="UniProtKB-EC"/>
</dbReference>
<dbReference type="AlphaFoldDB" id="A0A5N5HJ09"/>
<dbReference type="CDD" id="cd04476">
    <property type="entry name" value="RPA1_DBD_C"/>
    <property type="match status" value="1"/>
</dbReference>
<name>A0A5N5HJ09_9ROSA</name>
<dbReference type="GO" id="GO:0005524">
    <property type="term" value="F:ATP binding"/>
    <property type="evidence" value="ECO:0007669"/>
    <property type="project" value="UniProtKB-KW"/>
</dbReference>
<evidence type="ECO:0000313" key="7">
    <source>
        <dbReference type="Proteomes" id="UP000327157"/>
    </source>
</evidence>
<evidence type="ECO:0000259" key="5">
    <source>
        <dbReference type="Pfam" id="PF16900"/>
    </source>
</evidence>
<evidence type="ECO:0000256" key="2">
    <source>
        <dbReference type="RuleBase" id="RU363044"/>
    </source>
</evidence>